<dbReference type="SUPFAM" id="SSF53187">
    <property type="entry name" value="Zn-dependent exopeptidases"/>
    <property type="match status" value="1"/>
</dbReference>
<keyword evidence="3" id="KW-0479">Metal-binding</keyword>
<reference evidence="7" key="2">
    <citation type="submission" date="2011-06" db="EMBL/GenBank/DDBJ databases">
        <title>The complete genome sequence of Alicyclobacillus acidocaldarius sp. Tc-4-1.</title>
        <authorList>
            <person name="Chen Y."/>
            <person name="He Y."/>
            <person name="Dong Z."/>
            <person name="Hu S."/>
        </authorList>
    </citation>
    <scope>NUCLEOTIDE SEQUENCE [LARGE SCALE GENOMIC DNA]</scope>
    <source>
        <strain evidence="7">Tc-4-1</strain>
    </source>
</reference>
<dbReference type="RefSeq" id="WP_014464449.1">
    <property type="nucleotide sequence ID" value="NC_017167.1"/>
</dbReference>
<dbReference type="GO" id="GO:0006508">
    <property type="term" value="P:proteolysis"/>
    <property type="evidence" value="ECO:0007669"/>
    <property type="project" value="UniProtKB-KW"/>
</dbReference>
<reference evidence="6 7" key="1">
    <citation type="journal article" date="2011" name="J. Bacteriol.">
        <title>Complete Genome Sequence of Alicyclobacillus acidocaldarius Strain Tc-4-1.</title>
        <authorList>
            <person name="Chen Y."/>
            <person name="He Y."/>
            <person name="Zhang B."/>
            <person name="Yang J."/>
            <person name="Li W."/>
            <person name="Dong Z."/>
            <person name="Hu S."/>
        </authorList>
    </citation>
    <scope>NUCLEOTIDE SEQUENCE [LARGE SCALE GENOMIC DNA]</scope>
    <source>
        <strain evidence="6 7">Tc-4-1</strain>
    </source>
</reference>
<name>F8IKK5_ALIAT</name>
<dbReference type="InterPro" id="IPR001261">
    <property type="entry name" value="ArgE/DapE_CS"/>
</dbReference>
<accession>F8IKK5</accession>
<dbReference type="EMBL" id="CP002902">
    <property type="protein sequence ID" value="AEJ43583.1"/>
    <property type="molecule type" value="Genomic_DNA"/>
</dbReference>
<dbReference type="PANTHER" id="PTHR42994:SF2">
    <property type="entry name" value="PEPTIDASE"/>
    <property type="match status" value="1"/>
</dbReference>
<sequence>MRAGSRAADEQSALALFLELLHIDSPSGGEQRAARFCAAWLEDLGLSVDWEPVAVGDTVSANLWARAPGDSTLSPVLVCAHLDTRWAGVPDVRRRADGWIESGNDVPLGADDKAGVAAVMAGLARVVQDGRRHPPIEILFSVGEELGSAGVRASRRISSRARRALVVDAEAPVGTLAEAGYGQARLWLGYSARGEADRFSVWRTLQEAAKRIGPGLTGELVRFLSSEVGFEAELAVWFSPDVAWRIAKARYDSWLAELERSTAPREVRSDLLYPAYDVRSSPWLHDVRRRMEREATPILCARMRDGCDANWLASMGLLPVNVGVGYERAHTRAERIHETSLARLTRLLMAALSEP</sequence>
<dbReference type="PROSITE" id="PS00759">
    <property type="entry name" value="ARGE_DAPE_CPG2_2"/>
    <property type="match status" value="1"/>
</dbReference>
<evidence type="ECO:0000256" key="2">
    <source>
        <dbReference type="ARBA" id="ARBA00022670"/>
    </source>
</evidence>
<dbReference type="PANTHER" id="PTHR42994">
    <property type="entry name" value="PEPTIDASE T"/>
    <property type="match status" value="1"/>
</dbReference>
<keyword evidence="2" id="KW-0645">Protease</keyword>
<evidence type="ECO:0000256" key="3">
    <source>
        <dbReference type="ARBA" id="ARBA00022723"/>
    </source>
</evidence>
<dbReference type="GO" id="GO:0008237">
    <property type="term" value="F:metallopeptidase activity"/>
    <property type="evidence" value="ECO:0007669"/>
    <property type="project" value="UniProtKB-KW"/>
</dbReference>
<dbReference type="OrthoDB" id="9776600at2"/>
<evidence type="ECO:0000256" key="4">
    <source>
        <dbReference type="ARBA" id="ARBA00022801"/>
    </source>
</evidence>
<dbReference type="KEGG" id="aad:TC41_1654"/>
<organism evidence="6 7">
    <name type="scientific">Alicyclobacillus acidocaldarius (strain Tc-4-1)</name>
    <name type="common">Bacillus acidocaldarius</name>
    <dbReference type="NCBI Taxonomy" id="1048834"/>
    <lineage>
        <taxon>Bacteria</taxon>
        <taxon>Bacillati</taxon>
        <taxon>Bacillota</taxon>
        <taxon>Bacilli</taxon>
        <taxon>Bacillales</taxon>
        <taxon>Alicyclobacillaceae</taxon>
        <taxon>Alicyclobacillus</taxon>
    </lineage>
</organism>
<dbReference type="STRING" id="1048834.TC41_1654"/>
<dbReference type="Pfam" id="PF01546">
    <property type="entry name" value="Peptidase_M20"/>
    <property type="match status" value="1"/>
</dbReference>
<dbReference type="InterPro" id="IPR002933">
    <property type="entry name" value="Peptidase_M20"/>
</dbReference>
<comment type="cofactor">
    <cofactor evidence="1">
        <name>Zn(2+)</name>
        <dbReference type="ChEBI" id="CHEBI:29105"/>
    </cofactor>
</comment>
<dbReference type="eggNOG" id="COG2195">
    <property type="taxonomic scope" value="Bacteria"/>
</dbReference>
<gene>
    <name evidence="6" type="ordered locus">TC41_1654</name>
</gene>
<dbReference type="Proteomes" id="UP000000292">
    <property type="component" value="Chromosome"/>
</dbReference>
<protein>
    <submittedName>
        <fullName evidence="6">Peptidase M20</fullName>
    </submittedName>
</protein>
<keyword evidence="4" id="KW-0378">Hydrolase</keyword>
<evidence type="ECO:0000313" key="7">
    <source>
        <dbReference type="Proteomes" id="UP000000292"/>
    </source>
</evidence>
<dbReference type="AlphaFoldDB" id="F8IKK5"/>
<evidence type="ECO:0000256" key="1">
    <source>
        <dbReference type="ARBA" id="ARBA00001947"/>
    </source>
</evidence>
<dbReference type="GO" id="GO:0046872">
    <property type="term" value="F:metal ion binding"/>
    <property type="evidence" value="ECO:0007669"/>
    <property type="project" value="UniProtKB-KW"/>
</dbReference>
<proteinExistence type="predicted"/>
<dbReference type="PATRIC" id="fig|1048834.4.peg.1573"/>
<keyword evidence="5" id="KW-0482">Metalloprotease</keyword>
<dbReference type="HOGENOM" id="CLU_779957_0_0_9"/>
<dbReference type="Gene3D" id="3.40.630.10">
    <property type="entry name" value="Zn peptidases"/>
    <property type="match status" value="2"/>
</dbReference>
<evidence type="ECO:0000256" key="5">
    <source>
        <dbReference type="ARBA" id="ARBA00023049"/>
    </source>
</evidence>
<evidence type="ECO:0000313" key="6">
    <source>
        <dbReference type="EMBL" id="AEJ43583.1"/>
    </source>
</evidence>